<dbReference type="AlphaFoldDB" id="A0A2R6AA69"/>
<dbReference type="Proteomes" id="UP000240880">
    <property type="component" value="Unassembled WGS sequence"/>
</dbReference>
<keyword evidence="4 6" id="KW-0464">Manganese</keyword>
<evidence type="ECO:0000256" key="3">
    <source>
        <dbReference type="ARBA" id="ARBA00022801"/>
    </source>
</evidence>
<dbReference type="PANTHER" id="PTHR11113">
    <property type="entry name" value="N-ACETYLGLUCOSAMINE-6-PHOSPHATE DEACETYLASE"/>
    <property type="match status" value="1"/>
</dbReference>
<dbReference type="GO" id="GO:0000034">
    <property type="term" value="F:adenine deaminase activity"/>
    <property type="evidence" value="ECO:0007669"/>
    <property type="project" value="UniProtKB-UniRule"/>
</dbReference>
<protein>
    <recommendedName>
        <fullName evidence="2 6">Adenine deaminase</fullName>
        <shortName evidence="6">Adenase</shortName>
        <shortName evidence="6">Adenine aminase</shortName>
        <ecNumber evidence="2 6">3.5.4.2</ecNumber>
    </recommendedName>
</protein>
<dbReference type="InterPro" id="IPR006679">
    <property type="entry name" value="Adenine_deam"/>
</dbReference>
<evidence type="ECO:0000313" key="10">
    <source>
        <dbReference type="Proteomes" id="UP000240880"/>
    </source>
</evidence>
<comment type="cofactor">
    <cofactor evidence="6">
        <name>Mn(2+)</name>
        <dbReference type="ChEBI" id="CHEBI:29035"/>
    </cofactor>
</comment>
<comment type="catalytic activity">
    <reaction evidence="5 6">
        <text>adenine + H2O + H(+) = hypoxanthine + NH4(+)</text>
        <dbReference type="Rhea" id="RHEA:23688"/>
        <dbReference type="ChEBI" id="CHEBI:15377"/>
        <dbReference type="ChEBI" id="CHEBI:15378"/>
        <dbReference type="ChEBI" id="CHEBI:16708"/>
        <dbReference type="ChEBI" id="CHEBI:17368"/>
        <dbReference type="ChEBI" id="CHEBI:28938"/>
        <dbReference type="EC" id="3.5.4.2"/>
    </reaction>
</comment>
<dbReference type="PANTHER" id="PTHR11113:SF2">
    <property type="entry name" value="ADENINE DEAMINASE"/>
    <property type="match status" value="1"/>
</dbReference>
<feature type="domain" description="Amidohydrolase-related" evidence="7">
    <location>
        <begin position="69"/>
        <end position="351"/>
    </location>
</feature>
<dbReference type="Gene3D" id="3.20.20.140">
    <property type="entry name" value="Metal-dependent hydrolases"/>
    <property type="match status" value="1"/>
</dbReference>
<feature type="domain" description="Adenine deaminase C-terminal" evidence="8">
    <location>
        <begin position="417"/>
        <end position="579"/>
    </location>
</feature>
<evidence type="ECO:0000256" key="5">
    <source>
        <dbReference type="ARBA" id="ARBA00047720"/>
    </source>
</evidence>
<evidence type="ECO:0000259" key="8">
    <source>
        <dbReference type="Pfam" id="PF13382"/>
    </source>
</evidence>
<gene>
    <name evidence="6" type="primary">ade</name>
    <name evidence="9" type="ORF">B9Q01_05425</name>
</gene>
<name>A0A2R6AA69_9ARCH</name>
<comment type="caution">
    <text evidence="9">The sequence shown here is derived from an EMBL/GenBank/DDBJ whole genome shotgun (WGS) entry which is preliminary data.</text>
</comment>
<dbReference type="InterPro" id="IPR026912">
    <property type="entry name" value="Adenine_deam_C"/>
</dbReference>
<evidence type="ECO:0000256" key="2">
    <source>
        <dbReference type="ARBA" id="ARBA00012782"/>
    </source>
</evidence>
<evidence type="ECO:0000256" key="1">
    <source>
        <dbReference type="ARBA" id="ARBA00006773"/>
    </source>
</evidence>
<dbReference type="SUPFAM" id="SSF51338">
    <property type="entry name" value="Composite domain of metallo-dependent hydrolases"/>
    <property type="match status" value="1"/>
</dbReference>
<dbReference type="InterPro" id="IPR011059">
    <property type="entry name" value="Metal-dep_hydrolase_composite"/>
</dbReference>
<evidence type="ECO:0000256" key="4">
    <source>
        <dbReference type="ARBA" id="ARBA00023211"/>
    </source>
</evidence>
<dbReference type="Pfam" id="PF13382">
    <property type="entry name" value="Adenine_deam_C"/>
    <property type="match status" value="1"/>
</dbReference>
<evidence type="ECO:0000259" key="7">
    <source>
        <dbReference type="Pfam" id="PF01979"/>
    </source>
</evidence>
<evidence type="ECO:0000313" key="9">
    <source>
        <dbReference type="EMBL" id="PSN83239.1"/>
    </source>
</evidence>
<dbReference type="GO" id="GO:0006146">
    <property type="term" value="P:adenine catabolic process"/>
    <property type="evidence" value="ECO:0007669"/>
    <property type="project" value="InterPro"/>
</dbReference>
<sequence length="591" mass="64973">MSASVLKQYIEASLGKRRLTLFLKRATLLNVFTGELYEASIGVYKDRIVYVGSAEREAERTLDASSFVAVPGFIDTHMHIESTMLTPFRFAQAVLPHGTTSVYADPHEIANVLGKEGVKMMAENARFLPLRFNFYCPTCVPESNAVTAGAELKPEDIKELLDSSLACALGEVMDYPAVLSTEQKMLEILKLARETPLVVDGHSPLLSVDELNAYVTAGPEADHENFTTESALQKLRLGMFVKLRGPEILDVPRFVSMIKSLKSAPNILFCTDDLMPDTLYEKGHLDYICRSFVEHGLDPVEAVRSVTLRAAQHMRNHEIGAISPGRLADIVLLRSLEHFEVDSVIVDGELVVHKRAFVRELPKKQFEKSAQKSVKLRELKEDDFEVKPPVKDGQIVVRTIEFGSGGSDAGMGYLNTIVTSFGRASLRVKQGEIILDDSVAYAFVFERHGKGGGSSYGFVKLLKEGALATTVSHDSHNLVVVGKNKKDMVNAANALIRCGGGFAASKGGELLALLELPIAGLMSEESVELVAKKMKGLRRAFLELGAPDHPYMPLISMLSLSVIPHARITNKGVYDVDRQSFVDPIIEVREE</sequence>
<accession>A0A2R6AA69</accession>
<organism evidence="9 10">
    <name type="scientific">Candidatus Marsarchaeota G1 archaeon OSP_D</name>
    <dbReference type="NCBI Taxonomy" id="1978155"/>
    <lineage>
        <taxon>Archaea</taxon>
        <taxon>Candidatus Marsarchaeota</taxon>
        <taxon>Candidatus Marsarchaeota group 1</taxon>
    </lineage>
</organism>
<proteinExistence type="inferred from homology"/>
<dbReference type="InterPro" id="IPR006680">
    <property type="entry name" value="Amidohydro-rel"/>
</dbReference>
<dbReference type="SUPFAM" id="SSF51556">
    <property type="entry name" value="Metallo-dependent hydrolases"/>
    <property type="match status" value="1"/>
</dbReference>
<dbReference type="InterPro" id="IPR032466">
    <property type="entry name" value="Metal_Hydrolase"/>
</dbReference>
<dbReference type="Gene3D" id="2.30.40.10">
    <property type="entry name" value="Urease, subunit C, domain 1"/>
    <property type="match status" value="1"/>
</dbReference>
<comment type="similarity">
    <text evidence="1 6">Belongs to the metallo-dependent hydrolases superfamily. Adenine deaminase family.</text>
</comment>
<dbReference type="EC" id="3.5.4.2" evidence="2 6"/>
<dbReference type="HAMAP" id="MF_01518">
    <property type="entry name" value="Adenine_deamin"/>
    <property type="match status" value="1"/>
</dbReference>
<dbReference type="Pfam" id="PF01979">
    <property type="entry name" value="Amidohydro_1"/>
    <property type="match status" value="1"/>
</dbReference>
<dbReference type="EMBL" id="NEXC01000031">
    <property type="protein sequence ID" value="PSN83239.1"/>
    <property type="molecule type" value="Genomic_DNA"/>
</dbReference>
<keyword evidence="3 6" id="KW-0378">Hydrolase</keyword>
<evidence type="ECO:0000256" key="6">
    <source>
        <dbReference type="HAMAP-Rule" id="MF_01518"/>
    </source>
</evidence>
<reference evidence="9 10" key="1">
    <citation type="submission" date="2017-04" db="EMBL/GenBank/DDBJ databases">
        <title>Novel microbial lineages endemic to geothermal iron-oxide mats fill important gaps in the evolutionary history of Archaea.</title>
        <authorList>
            <person name="Jay Z.J."/>
            <person name="Beam J.P."/>
            <person name="Dlakic M."/>
            <person name="Rusch D.B."/>
            <person name="Kozubal M.A."/>
            <person name="Inskeep W.P."/>
        </authorList>
    </citation>
    <scope>NUCLEOTIDE SEQUENCE [LARGE SCALE GENOMIC DNA]</scope>
    <source>
        <strain evidence="9">OSP_D</strain>
    </source>
</reference>